<sequence>LALQNKIRDIRSELNSERIRLSKVVRENEEFVLTKSQELQNLSMHCNNQSEVINKMRNEINEYRTRNVSLEEELQTFKIRLADDTKKAQSQVMALSNKINELKDLNMELKTFRDQEMVNNELNHKRISILESQLIHYRNEAEQKNEIACQLEKSRLIANDLECKMTTSHRRESDLQIEINSLNQKNIE</sequence>
<gene>
    <name evidence="2" type="ORF">g.1745</name>
</gene>
<reference evidence="2" key="1">
    <citation type="submission" date="2015-11" db="EMBL/GenBank/DDBJ databases">
        <title>De novo transcriptome assembly of four potential Pierce s Disease insect vectors from Arizona vineyards.</title>
        <authorList>
            <person name="Tassone E.E."/>
        </authorList>
    </citation>
    <scope>NUCLEOTIDE SEQUENCE</scope>
</reference>
<evidence type="ECO:0000256" key="1">
    <source>
        <dbReference type="SAM" id="Coils"/>
    </source>
</evidence>
<evidence type="ECO:0000313" key="2">
    <source>
        <dbReference type="EMBL" id="JAS52749.1"/>
    </source>
</evidence>
<keyword evidence="1" id="KW-0175">Coiled coil</keyword>
<feature type="non-terminal residue" evidence="2">
    <location>
        <position position="1"/>
    </location>
</feature>
<proteinExistence type="predicted"/>
<feature type="coiled-coil region" evidence="1">
    <location>
        <begin position="46"/>
        <end position="115"/>
    </location>
</feature>
<organism evidence="2">
    <name type="scientific">Cuerna arida</name>
    <dbReference type="NCBI Taxonomy" id="1464854"/>
    <lineage>
        <taxon>Eukaryota</taxon>
        <taxon>Metazoa</taxon>
        <taxon>Ecdysozoa</taxon>
        <taxon>Arthropoda</taxon>
        <taxon>Hexapoda</taxon>
        <taxon>Insecta</taxon>
        <taxon>Pterygota</taxon>
        <taxon>Neoptera</taxon>
        <taxon>Paraneoptera</taxon>
        <taxon>Hemiptera</taxon>
        <taxon>Auchenorrhyncha</taxon>
        <taxon>Membracoidea</taxon>
        <taxon>Cicadellidae</taxon>
        <taxon>Cicadellinae</taxon>
        <taxon>Proconiini</taxon>
        <taxon>Cuerna</taxon>
    </lineage>
</organism>
<protein>
    <submittedName>
        <fullName evidence="2">Uncharacterized protein</fullName>
    </submittedName>
</protein>
<name>A0A1B6FRE9_9HEMI</name>
<accession>A0A1B6FRE9</accession>
<dbReference type="AlphaFoldDB" id="A0A1B6FRE9"/>
<dbReference type="EMBL" id="GECZ01017020">
    <property type="protein sequence ID" value="JAS52749.1"/>
    <property type="molecule type" value="Transcribed_RNA"/>
</dbReference>
<feature type="non-terminal residue" evidence="2">
    <location>
        <position position="188"/>
    </location>
</feature>